<proteinExistence type="predicted"/>
<organism evidence="2 3">
    <name type="scientific">Brevibacillus formosus</name>
    <dbReference type="NCBI Taxonomy" id="54913"/>
    <lineage>
        <taxon>Bacteria</taxon>
        <taxon>Bacillati</taxon>
        <taxon>Bacillota</taxon>
        <taxon>Bacilli</taxon>
        <taxon>Bacillales</taxon>
        <taxon>Paenibacillaceae</taxon>
        <taxon>Brevibacillus</taxon>
    </lineage>
</organism>
<dbReference type="EMBL" id="CP018145">
    <property type="protein sequence ID" value="ASJ54610.1"/>
    <property type="molecule type" value="Genomic_DNA"/>
</dbReference>
<dbReference type="Gene3D" id="3.90.1340.10">
    <property type="entry name" value="Phage tail collar domain"/>
    <property type="match status" value="1"/>
</dbReference>
<gene>
    <name evidence="2" type="ORF">BP422_14175</name>
</gene>
<sequence length="171" mass="18296">MAEPFLGEIRMFGGDYAPVGWALCDGRLLSISEYDTLFSLIGTTYGGDGQTTFALPDLRGRIPLHQGKNPRTGTTYVIGEKNGVESVTLTVPQLPAHTHAVHASSQLGTQNSPANAVWAKNTQLYSTNAPDGLMNASSLSSVGGNQPHSNLMPFTVINFIIALYGIYPQQN</sequence>
<dbReference type="KEGG" id="bfm:BP422_14175"/>
<name>A0A220MJ41_9BACL</name>
<feature type="domain" description="Phage tail collar" evidence="1">
    <location>
        <begin position="7"/>
        <end position="63"/>
    </location>
</feature>
<dbReference type="RefSeq" id="WP_088908339.1">
    <property type="nucleotide sequence ID" value="NZ_CP018145.1"/>
</dbReference>
<dbReference type="SUPFAM" id="SSF88874">
    <property type="entry name" value="Receptor-binding domain of short tail fibre protein gp12"/>
    <property type="match status" value="1"/>
</dbReference>
<evidence type="ECO:0000259" key="1">
    <source>
        <dbReference type="Pfam" id="PF07484"/>
    </source>
</evidence>
<dbReference type="Proteomes" id="UP000197781">
    <property type="component" value="Chromosome"/>
</dbReference>
<dbReference type="InterPro" id="IPR011083">
    <property type="entry name" value="Phage_tail_collar_dom"/>
</dbReference>
<dbReference type="Pfam" id="PF07484">
    <property type="entry name" value="Collar"/>
    <property type="match status" value="1"/>
</dbReference>
<accession>A0A220MJ41</accession>
<protein>
    <submittedName>
        <fullName evidence="2">Phage tail protein</fullName>
    </submittedName>
</protein>
<reference evidence="2 3" key="1">
    <citation type="submission" date="2016-11" db="EMBL/GenBank/DDBJ databases">
        <authorList>
            <person name="Jaros S."/>
            <person name="Januszkiewicz K."/>
            <person name="Wedrychowicz H."/>
        </authorList>
    </citation>
    <scope>NUCLEOTIDE SEQUENCE [LARGE SCALE GENOMIC DNA]</scope>
    <source>
        <strain evidence="2 3">NF2</strain>
    </source>
</reference>
<dbReference type="InterPro" id="IPR037053">
    <property type="entry name" value="Phage_tail_collar_dom_sf"/>
</dbReference>
<evidence type="ECO:0000313" key="3">
    <source>
        <dbReference type="Proteomes" id="UP000197781"/>
    </source>
</evidence>
<dbReference type="AlphaFoldDB" id="A0A220MJ41"/>
<evidence type="ECO:0000313" key="2">
    <source>
        <dbReference type="EMBL" id="ASJ54610.1"/>
    </source>
</evidence>